<keyword evidence="1" id="KW-0812">Transmembrane</keyword>
<keyword evidence="1" id="KW-0472">Membrane</keyword>
<name>A0A1L0C2E0_9GAMM</name>
<dbReference type="AlphaFoldDB" id="A0A1L0C2E0"/>
<proteinExistence type="predicted"/>
<dbReference type="RefSeq" id="WP_244536334.1">
    <property type="nucleotide sequence ID" value="NZ_CAWRBC010000133.1"/>
</dbReference>
<organism evidence="2 3">
    <name type="scientific">Moritella viscosa</name>
    <dbReference type="NCBI Taxonomy" id="80854"/>
    <lineage>
        <taxon>Bacteria</taxon>
        <taxon>Pseudomonadati</taxon>
        <taxon>Pseudomonadota</taxon>
        <taxon>Gammaproteobacteria</taxon>
        <taxon>Alteromonadales</taxon>
        <taxon>Moritellaceae</taxon>
        <taxon>Moritella</taxon>
    </lineage>
</organism>
<sequence>MTKPPCSYLQGVSSIFVHSLVFFFIMLLSFSSRAEINLIFGLYTSDKPTTMVTKFRPFINTLEAQMTDKLKQPVHIKMHISSNYNDGVHALTTGKVDFSRLGPASYITAKNTNTNLQLLAIEAKRGKKLFYGIIAVQTDSPITKPEQLVGKRFAFGSEQSTIGRYLSQSYLADHHIYAKDLAKFDYLDRHDAVGASVAAGRYDAGALKEGTFNKLRSKGVLLREIARFPNVTKPWVARAGLNNKIAQALSTLLIASNESNALYKNSLSKNGFLLGDDSDYDIIRQSMKDKRFFETRSIK</sequence>
<dbReference type="PANTHER" id="PTHR35841:SF1">
    <property type="entry name" value="PHOSPHONATES-BINDING PERIPLASMIC PROTEIN"/>
    <property type="match status" value="1"/>
</dbReference>
<accession>A0A1L0C2E0</accession>
<feature type="transmembrane region" description="Helical" evidence="1">
    <location>
        <begin position="12"/>
        <end position="30"/>
    </location>
</feature>
<dbReference type="EMBL" id="FPLD01000086">
    <property type="protein sequence ID" value="SGZ07511.1"/>
    <property type="molecule type" value="Genomic_DNA"/>
</dbReference>
<evidence type="ECO:0000313" key="2">
    <source>
        <dbReference type="EMBL" id="SGZ07511.1"/>
    </source>
</evidence>
<dbReference type="Gene3D" id="3.40.190.10">
    <property type="entry name" value="Periplasmic binding protein-like II"/>
    <property type="match status" value="2"/>
</dbReference>
<gene>
    <name evidence="2" type="ORF">NVI5450_3204</name>
</gene>
<dbReference type="Pfam" id="PF12974">
    <property type="entry name" value="Phosphonate-bd"/>
    <property type="match status" value="1"/>
</dbReference>
<dbReference type="SUPFAM" id="SSF53850">
    <property type="entry name" value="Periplasmic binding protein-like II"/>
    <property type="match status" value="1"/>
</dbReference>
<protein>
    <submittedName>
        <fullName evidence="2">Uncharacterized protein</fullName>
    </submittedName>
</protein>
<evidence type="ECO:0000256" key="1">
    <source>
        <dbReference type="SAM" id="Phobius"/>
    </source>
</evidence>
<evidence type="ECO:0000313" key="3">
    <source>
        <dbReference type="Proteomes" id="UP000183794"/>
    </source>
</evidence>
<keyword evidence="1" id="KW-1133">Transmembrane helix</keyword>
<dbReference type="PANTHER" id="PTHR35841">
    <property type="entry name" value="PHOSPHONATES-BINDING PERIPLASMIC PROTEIN"/>
    <property type="match status" value="1"/>
</dbReference>
<dbReference type="Proteomes" id="UP000183794">
    <property type="component" value="Unassembled WGS sequence"/>
</dbReference>
<reference evidence="2 3" key="1">
    <citation type="submission" date="2016-11" db="EMBL/GenBank/DDBJ databases">
        <authorList>
            <person name="Jaros S."/>
            <person name="Januszkiewicz K."/>
            <person name="Wedrychowicz H."/>
        </authorList>
    </citation>
    <scope>NUCLEOTIDE SEQUENCE [LARGE SCALE GENOMIC DNA]</scope>
    <source>
        <strain evidence="2">NVI 5450</strain>
    </source>
</reference>